<keyword evidence="4 12" id="KW-0560">Oxidoreductase</keyword>
<evidence type="ECO:0000256" key="4">
    <source>
        <dbReference type="ARBA" id="ARBA00023002"/>
    </source>
</evidence>
<evidence type="ECO:0000256" key="7">
    <source>
        <dbReference type="ARBA" id="ARBA00049145"/>
    </source>
</evidence>
<dbReference type="AlphaFoldDB" id="A0A5A9W3B5"/>
<comment type="PTM">
    <text evidence="12">Formation of the three residue Trp-Tyr-Met cross-link is important for the catalase, but not the peroxidase activity of the enzyme.</text>
</comment>
<comment type="caution">
    <text evidence="15">The sequence shown here is derived from an EMBL/GenBank/DDBJ whole genome shotgun (WGS) entry which is preliminary data.</text>
</comment>
<evidence type="ECO:0000256" key="10">
    <source>
        <dbReference type="ARBA" id="ARBA00067012"/>
    </source>
</evidence>
<evidence type="ECO:0000313" key="15">
    <source>
        <dbReference type="EMBL" id="KAA0875033.1"/>
    </source>
</evidence>
<dbReference type="EMBL" id="SMRS01000004">
    <property type="protein sequence ID" value="KAA0875033.1"/>
    <property type="molecule type" value="Genomic_DNA"/>
</dbReference>
<reference evidence="15 16" key="1">
    <citation type="submission" date="2019-03" db="EMBL/GenBank/DDBJ databases">
        <title>Nitrincola sp. nov. isolated from an Indian soda lake.</title>
        <authorList>
            <person name="Joshi A."/>
            <person name="Thite S.V."/>
            <person name="Joseph N."/>
            <person name="Dhotre D."/>
            <person name="Moorthy M."/>
            <person name="Shouche Y.S."/>
        </authorList>
    </citation>
    <scope>NUCLEOTIDE SEQUENCE [LARGE SCALE GENOMIC DNA]</scope>
    <source>
        <strain evidence="15 16">MEB193</strain>
    </source>
</reference>
<dbReference type="FunFam" id="1.10.420.10:FF:000004">
    <property type="entry name" value="Catalase-peroxidase"/>
    <property type="match status" value="1"/>
</dbReference>
<keyword evidence="2 12" id="KW-0349">Heme</keyword>
<proteinExistence type="inferred from homology"/>
<feature type="active site" description="Proton acceptor" evidence="12">
    <location>
        <position position="96"/>
    </location>
</feature>
<dbReference type="GO" id="GO:0046872">
    <property type="term" value="F:metal ion binding"/>
    <property type="evidence" value="ECO:0007669"/>
    <property type="project" value="UniProtKB-KW"/>
</dbReference>
<dbReference type="PROSITE" id="PS50873">
    <property type="entry name" value="PEROXIDASE_4"/>
    <property type="match status" value="1"/>
</dbReference>
<dbReference type="Proteomes" id="UP000325302">
    <property type="component" value="Unassembled WGS sequence"/>
</dbReference>
<evidence type="ECO:0000256" key="2">
    <source>
        <dbReference type="ARBA" id="ARBA00022617"/>
    </source>
</evidence>
<dbReference type="GO" id="GO:0042744">
    <property type="term" value="P:hydrogen peroxide catabolic process"/>
    <property type="evidence" value="ECO:0007669"/>
    <property type="project" value="UniProtKB-KW"/>
</dbReference>
<dbReference type="Gene3D" id="1.10.420.10">
    <property type="entry name" value="Peroxidase, domain 2"/>
    <property type="match status" value="2"/>
</dbReference>
<organism evidence="15 16">
    <name type="scientific">Nitrincola tapanii</name>
    <dbReference type="NCBI Taxonomy" id="1708751"/>
    <lineage>
        <taxon>Bacteria</taxon>
        <taxon>Pseudomonadati</taxon>
        <taxon>Pseudomonadota</taxon>
        <taxon>Gammaproteobacteria</taxon>
        <taxon>Oceanospirillales</taxon>
        <taxon>Oceanospirillaceae</taxon>
        <taxon>Nitrincola</taxon>
    </lineage>
</organism>
<dbReference type="InterPro" id="IPR019794">
    <property type="entry name" value="Peroxidases_AS"/>
</dbReference>
<evidence type="ECO:0000256" key="6">
    <source>
        <dbReference type="ARBA" id="ARBA00023324"/>
    </source>
</evidence>
<dbReference type="RefSeq" id="WP_149390613.1">
    <property type="nucleotide sequence ID" value="NZ_SMRS01000004.1"/>
</dbReference>
<gene>
    <name evidence="12 15" type="primary">katG</name>
    <name evidence="15" type="ORF">E1H14_06335</name>
</gene>
<name>A0A5A9W3B5_9GAMM</name>
<dbReference type="FunFam" id="1.10.520.10:FF:000002">
    <property type="entry name" value="Catalase-peroxidase"/>
    <property type="match status" value="1"/>
</dbReference>
<dbReference type="InterPro" id="IPR000763">
    <property type="entry name" value="Catalase_peroxidase"/>
</dbReference>
<dbReference type="CDD" id="cd00649">
    <property type="entry name" value="catalase_peroxidase_1"/>
    <property type="match status" value="1"/>
</dbReference>
<feature type="domain" description="Plant heme peroxidase family profile" evidence="14">
    <location>
        <begin position="129"/>
        <end position="423"/>
    </location>
</feature>
<dbReference type="PRINTS" id="PR00458">
    <property type="entry name" value="PEROXIDASE"/>
</dbReference>
<comment type="catalytic activity">
    <reaction evidence="7 12 13">
        <text>2 H2O2 = O2 + 2 H2O</text>
        <dbReference type="Rhea" id="RHEA:20309"/>
        <dbReference type="ChEBI" id="CHEBI:15377"/>
        <dbReference type="ChEBI" id="CHEBI:15379"/>
        <dbReference type="ChEBI" id="CHEBI:16240"/>
        <dbReference type="EC" id="1.11.1.21"/>
    </reaction>
</comment>
<evidence type="ECO:0000256" key="1">
    <source>
        <dbReference type="ARBA" id="ARBA00022559"/>
    </source>
</evidence>
<dbReference type="InterPro" id="IPR010255">
    <property type="entry name" value="Haem_peroxidase_sf"/>
</dbReference>
<evidence type="ECO:0000256" key="12">
    <source>
        <dbReference type="HAMAP-Rule" id="MF_01961"/>
    </source>
</evidence>
<evidence type="ECO:0000256" key="13">
    <source>
        <dbReference type="RuleBase" id="RU003451"/>
    </source>
</evidence>
<dbReference type="SUPFAM" id="SSF48113">
    <property type="entry name" value="Heme-dependent peroxidases"/>
    <property type="match status" value="2"/>
</dbReference>
<evidence type="ECO:0000256" key="11">
    <source>
        <dbReference type="ARBA" id="ARBA00074141"/>
    </source>
</evidence>
<dbReference type="Gene3D" id="1.10.520.10">
    <property type="match status" value="2"/>
</dbReference>
<comment type="function">
    <text evidence="12">Bifunctional enzyme with both catalase and broad-spectrum peroxidase activity.</text>
</comment>
<dbReference type="EC" id="1.11.1.21" evidence="10 12"/>
<feature type="binding site" description="axial binding residue" evidence="12">
    <location>
        <position position="264"/>
    </location>
    <ligand>
        <name>heme b</name>
        <dbReference type="ChEBI" id="CHEBI:60344"/>
    </ligand>
    <ligandPart>
        <name>Fe</name>
        <dbReference type="ChEBI" id="CHEBI:18248"/>
    </ligandPart>
</feature>
<dbReference type="GO" id="GO:0004096">
    <property type="term" value="F:catalase activity"/>
    <property type="evidence" value="ECO:0007669"/>
    <property type="project" value="UniProtKB-UniRule"/>
</dbReference>
<comment type="catalytic activity">
    <reaction evidence="8 12 13">
        <text>H2O2 + AH2 = A + 2 H2O</text>
        <dbReference type="Rhea" id="RHEA:30275"/>
        <dbReference type="ChEBI" id="CHEBI:13193"/>
        <dbReference type="ChEBI" id="CHEBI:15377"/>
        <dbReference type="ChEBI" id="CHEBI:16240"/>
        <dbReference type="ChEBI" id="CHEBI:17499"/>
        <dbReference type="EC" id="1.11.1.21"/>
    </reaction>
</comment>
<keyword evidence="16" id="KW-1185">Reference proteome</keyword>
<evidence type="ECO:0000259" key="14">
    <source>
        <dbReference type="PROSITE" id="PS50873"/>
    </source>
</evidence>
<dbReference type="CDD" id="cd08200">
    <property type="entry name" value="catalase_peroxidase_2"/>
    <property type="match status" value="1"/>
</dbReference>
<keyword evidence="5 12" id="KW-0408">Iron</keyword>
<comment type="subunit">
    <text evidence="12">Homodimer or homotetramer.</text>
</comment>
<dbReference type="PANTHER" id="PTHR30555:SF6">
    <property type="entry name" value="CATALASE-PEROXIDASE"/>
    <property type="match status" value="1"/>
</dbReference>
<keyword evidence="3 12" id="KW-0479">Metal-binding</keyword>
<keyword evidence="6 12" id="KW-0376">Hydrogen peroxide</keyword>
<dbReference type="FunFam" id="1.10.420.10:FF:000002">
    <property type="entry name" value="Catalase-peroxidase"/>
    <property type="match status" value="1"/>
</dbReference>
<evidence type="ECO:0000256" key="8">
    <source>
        <dbReference type="ARBA" id="ARBA00051651"/>
    </source>
</evidence>
<dbReference type="InterPro" id="IPR002016">
    <property type="entry name" value="Haem_peroxidase"/>
</dbReference>
<evidence type="ECO:0000256" key="9">
    <source>
        <dbReference type="ARBA" id="ARBA00060838"/>
    </source>
</evidence>
<dbReference type="PROSITE" id="PS00436">
    <property type="entry name" value="PEROXIDASE_2"/>
    <property type="match status" value="1"/>
</dbReference>
<accession>A0A5A9W3B5</accession>
<dbReference type="NCBIfam" id="NF011635">
    <property type="entry name" value="PRK15061.1"/>
    <property type="match status" value="1"/>
</dbReference>
<evidence type="ECO:0000313" key="16">
    <source>
        <dbReference type="Proteomes" id="UP000325302"/>
    </source>
</evidence>
<evidence type="ECO:0000256" key="3">
    <source>
        <dbReference type="ARBA" id="ARBA00022723"/>
    </source>
</evidence>
<comment type="similarity">
    <text evidence="9 12 13">Belongs to the peroxidase family. Peroxidase/catalase subfamily.</text>
</comment>
<keyword evidence="1 12" id="KW-0575">Peroxidase</keyword>
<dbReference type="GO" id="GO:0005829">
    <property type="term" value="C:cytosol"/>
    <property type="evidence" value="ECO:0007669"/>
    <property type="project" value="TreeGrafter"/>
</dbReference>
<sequence>MSDKTGGKCPFMHGAQTKTSESVMDWWPNALNLDILHQHDRKTNPLGETFNYAEEFKKLDLEAVKNDLKALMTDSQDWWPADWGHYGGLMIRMAWHSAGTYRIADGRGGAGTGNQRFAPLNSWPDNGNLDKARRLLWPIKKKYGNKLSWADLMILAGNMAYESMGFKTFGFAGGREDIWHPEKDIYWGSEKEWLAPSGSEGSRYSGERDLENPLAAVMMGLIYVNPEGVDGKPDPLKTAHDVRITFARMAMNDEETVALTAGGHTVGKAHGNGNAANLGPDPEGADVHEQGLGWNNHKTRGIGRDTVTSGIEGAWTTHPTQWDNGYFYLLLNYEWELKKSPAGAWQWEPINIKEEDKPVDVEDPSIRLNPIMTDADMAMKMDPEYRKISERFYKDPAYFDEVFARAWFKLTHRDLGPKTRYLGPDVPAEDLIWQDPVPKVDYTLNEAEIADLKAKILSSGLSVSELVATAWDSARTFRGSDYRGGANGARIRLAPQKDWEGNEPERLQKVLSVLEGIQAGLSKPVSLADLIVLGGTAAVEKAAHDAGVQVTVPFSPGRGDATQEMTDVESFEVLEPLHDGYRNWQKKDYVVQPEEMLLDRTQLMGLTAPEMTVLIGGMRVLGTNYGGSQHGVFTDRVGVLSNDFFVHLTDMAYTWKPVGKNLYEIVERKTGAVKWTATRVDLVFGSNSILRAYAEVYAQDDNQEKFVHDFIKAWTKVMNADRFDLA</sequence>
<dbReference type="NCBIfam" id="TIGR00198">
    <property type="entry name" value="cat_per_HPI"/>
    <property type="match status" value="1"/>
</dbReference>
<dbReference type="Pfam" id="PF00141">
    <property type="entry name" value="peroxidase"/>
    <property type="match status" value="2"/>
</dbReference>
<dbReference type="OrthoDB" id="9759743at2"/>
<dbReference type="GO" id="GO:0020037">
    <property type="term" value="F:heme binding"/>
    <property type="evidence" value="ECO:0007669"/>
    <property type="project" value="InterPro"/>
</dbReference>
<feature type="site" description="Transition state stabilizer" evidence="12">
    <location>
        <position position="92"/>
    </location>
</feature>
<dbReference type="GO" id="GO:0070301">
    <property type="term" value="P:cellular response to hydrogen peroxide"/>
    <property type="evidence" value="ECO:0007669"/>
    <property type="project" value="TreeGrafter"/>
</dbReference>
<protein>
    <recommendedName>
        <fullName evidence="11 12">Catalase-peroxidase</fullName>
        <shortName evidence="12">CP</shortName>
        <ecNumber evidence="10 12">1.11.1.21</ecNumber>
    </recommendedName>
    <alternativeName>
        <fullName evidence="12">Peroxidase/catalase</fullName>
    </alternativeName>
</protein>
<dbReference type="PANTHER" id="PTHR30555">
    <property type="entry name" value="HYDROPEROXIDASE I, BIFUNCTIONAL CATALASE-PEROXIDASE"/>
    <property type="match status" value="1"/>
</dbReference>
<feature type="cross-link" description="Tryptophyl-tyrosyl-methioninium (Tyr-Met) (with Trp-95)" evidence="12">
    <location>
        <begin position="223"/>
        <end position="249"/>
    </location>
</feature>
<evidence type="ECO:0000256" key="5">
    <source>
        <dbReference type="ARBA" id="ARBA00023004"/>
    </source>
</evidence>
<dbReference type="HAMAP" id="MF_01961">
    <property type="entry name" value="Catal_peroxid"/>
    <property type="match status" value="1"/>
</dbReference>
<comment type="caution">
    <text evidence="12">Lacks conserved residue(s) required for the propagation of feature annotation.</text>
</comment>
<dbReference type="PRINTS" id="PR00460">
    <property type="entry name" value="BPEROXIDASE"/>
</dbReference>
<comment type="cofactor">
    <cofactor evidence="12">
        <name>heme b</name>
        <dbReference type="ChEBI" id="CHEBI:60344"/>
    </cofactor>
    <text evidence="12">Binds 1 heme b (iron(II)-protoporphyrin IX) group per dimer.</text>
</comment>